<evidence type="ECO:0000256" key="4">
    <source>
        <dbReference type="SAM" id="MobiDB-lite"/>
    </source>
</evidence>
<dbReference type="InterPro" id="IPR019826">
    <property type="entry name" value="Carboxylesterase_B_AS"/>
</dbReference>
<feature type="signal peptide" evidence="3">
    <location>
        <begin position="1"/>
        <end position="18"/>
    </location>
</feature>
<keyword evidence="3" id="KW-0732">Signal</keyword>
<keyword evidence="2 3" id="KW-0378">Hydrolase</keyword>
<dbReference type="InterPro" id="IPR029058">
    <property type="entry name" value="AB_hydrolase_fold"/>
</dbReference>
<evidence type="ECO:0000256" key="2">
    <source>
        <dbReference type="ARBA" id="ARBA00022801"/>
    </source>
</evidence>
<dbReference type="OrthoDB" id="9775851at2"/>
<dbReference type="AlphaFoldDB" id="A0A1M7JLD7"/>
<dbReference type="Proteomes" id="UP000184280">
    <property type="component" value="Unassembled WGS sequence"/>
</dbReference>
<dbReference type="Pfam" id="PF00135">
    <property type="entry name" value="COesterase"/>
    <property type="match status" value="2"/>
</dbReference>
<feature type="domain" description="Carboxylesterase type B" evidence="5">
    <location>
        <begin position="21"/>
        <end position="372"/>
    </location>
</feature>
<dbReference type="Gene3D" id="3.40.50.1820">
    <property type="entry name" value="alpha/beta hydrolase"/>
    <property type="match status" value="2"/>
</dbReference>
<comment type="similarity">
    <text evidence="1 3">Belongs to the type-B carboxylesterase/lipase family.</text>
</comment>
<feature type="domain" description="Carboxylesterase type B" evidence="5">
    <location>
        <begin position="373"/>
        <end position="480"/>
    </location>
</feature>
<reference evidence="6 7" key="1">
    <citation type="submission" date="2016-11" db="EMBL/GenBank/DDBJ databases">
        <authorList>
            <person name="Jaros S."/>
            <person name="Januszkiewicz K."/>
            <person name="Wedrychowicz H."/>
        </authorList>
    </citation>
    <scope>NUCLEOTIDE SEQUENCE [LARGE SCALE GENOMIC DNA]</scope>
    <source>
        <strain evidence="6 7">BPI-34</strain>
    </source>
</reference>
<evidence type="ECO:0000256" key="3">
    <source>
        <dbReference type="RuleBase" id="RU361235"/>
    </source>
</evidence>
<accession>A0A1M7JLD7</accession>
<evidence type="ECO:0000259" key="5">
    <source>
        <dbReference type="Pfam" id="PF00135"/>
    </source>
</evidence>
<feature type="chain" id="PRO_5011822497" description="Carboxylic ester hydrolase" evidence="3">
    <location>
        <begin position="19"/>
        <end position="512"/>
    </location>
</feature>
<dbReference type="PROSITE" id="PS00122">
    <property type="entry name" value="CARBOXYLESTERASE_B_1"/>
    <property type="match status" value="1"/>
</dbReference>
<dbReference type="InterPro" id="IPR050309">
    <property type="entry name" value="Type-B_Carboxylest/Lipase"/>
</dbReference>
<evidence type="ECO:0000256" key="1">
    <source>
        <dbReference type="ARBA" id="ARBA00005964"/>
    </source>
</evidence>
<protein>
    <recommendedName>
        <fullName evidence="3">Carboxylic ester hydrolase</fullName>
        <ecNumber evidence="3">3.1.1.-</ecNumber>
    </recommendedName>
</protein>
<organism evidence="6 7">
    <name type="scientific">Xylanibacter ruminicola</name>
    <name type="common">Prevotella ruminicola</name>
    <dbReference type="NCBI Taxonomy" id="839"/>
    <lineage>
        <taxon>Bacteria</taxon>
        <taxon>Pseudomonadati</taxon>
        <taxon>Bacteroidota</taxon>
        <taxon>Bacteroidia</taxon>
        <taxon>Bacteroidales</taxon>
        <taxon>Prevotellaceae</taxon>
        <taxon>Xylanibacter</taxon>
    </lineage>
</organism>
<gene>
    <name evidence="6" type="ORF">SAMN04488494_2103</name>
</gene>
<feature type="region of interest" description="Disordered" evidence="4">
    <location>
        <begin position="492"/>
        <end position="512"/>
    </location>
</feature>
<dbReference type="SUPFAM" id="SSF53474">
    <property type="entry name" value="alpha/beta-Hydrolases"/>
    <property type="match status" value="1"/>
</dbReference>
<evidence type="ECO:0000313" key="7">
    <source>
        <dbReference type="Proteomes" id="UP000184280"/>
    </source>
</evidence>
<proteinExistence type="inferred from homology"/>
<evidence type="ECO:0000313" key="6">
    <source>
        <dbReference type="EMBL" id="SHM53808.1"/>
    </source>
</evidence>
<dbReference type="EMBL" id="FRCJ01000004">
    <property type="protein sequence ID" value="SHM53808.1"/>
    <property type="molecule type" value="Genomic_DNA"/>
</dbReference>
<dbReference type="RefSeq" id="WP_073045186.1">
    <property type="nucleotide sequence ID" value="NZ_FOLF01000014.1"/>
</dbReference>
<name>A0A1M7JLD7_XYLRU</name>
<dbReference type="GO" id="GO:0016787">
    <property type="term" value="F:hydrolase activity"/>
    <property type="evidence" value="ECO:0007669"/>
    <property type="project" value="UniProtKB-KW"/>
</dbReference>
<dbReference type="InterPro" id="IPR002018">
    <property type="entry name" value="CarbesteraseB"/>
</dbReference>
<dbReference type="EC" id="3.1.1.-" evidence="3"/>
<dbReference type="PANTHER" id="PTHR11559">
    <property type="entry name" value="CARBOXYLESTERASE"/>
    <property type="match status" value="1"/>
</dbReference>
<sequence length="512" mass="56187">MRKLFMSLLLLVAVSAGAAENPVLTIEGGKVQGILADDHPEVFVYRGIPYAAPPIKENRWKAPQPIVPWKGVKVCDTFGRPSYQAIQYTGGYYTEWGYGKEAAFSEDCLYLNVWTKAPGDVNKKLPVALWIHGGGYREGFGSEPEFDGQEWGAKDVVLVSINYRLGVFGFLTHPALAAESPNHVSGNYGILDQIEALKWIKKNIAQFGGDPNNVTIFGQSAGGGSVRTLCESPLARGLFHKAVIMSAQGLSIPDANGNMMGGRYSGGTVQEAEANAKKVFDWAGLTDLQKMRAASTETIFALPTLYYQVNNDGQQQAGGFPFMRGLPFMPMIDGYVSEKSFDDATRQGTLADVPYMIGFTLDDMGNMAPNIAEFCKVREQKGGKAWAYQFARPLPDDGSHPEVTQRLKGAFHSSDLWFVFKSLKHCWRPWTKGDWDLSEKMLTAWTNFVKYSDPNGPKGGAWTPCTAKSTKFMVFKLDDKDAEASFLGQPEKSKLPAFSFGPAPARPSTTAK</sequence>